<feature type="transmembrane region" description="Helical" evidence="1">
    <location>
        <begin position="124"/>
        <end position="150"/>
    </location>
</feature>
<keyword evidence="1" id="KW-0812">Transmembrane</keyword>
<accession>A0A344A2C8</accession>
<organism evidence="2">
    <name type="scientific">Freysuila caesalpiniae</name>
    <dbReference type="NCBI Taxonomy" id="2008487"/>
    <lineage>
        <taxon>Eukaryota</taxon>
        <taxon>Metazoa</taxon>
        <taxon>Ecdysozoa</taxon>
        <taxon>Arthropoda</taxon>
        <taxon>Hexapoda</taxon>
        <taxon>Insecta</taxon>
        <taxon>Pterygota</taxon>
        <taxon>Neoptera</taxon>
        <taxon>Paraneoptera</taxon>
        <taxon>Hemiptera</taxon>
        <taxon>Sternorrhyncha</taxon>
        <taxon>Psylloidea</taxon>
        <taxon>Psyllidae</taxon>
        <taxon>Aphalaroidinae</taxon>
        <taxon>Freysuila</taxon>
    </lineage>
</organism>
<dbReference type="EMBL" id="MG989225">
    <property type="protein sequence ID" value="AWU48919.1"/>
    <property type="molecule type" value="Genomic_DNA"/>
</dbReference>
<sequence>MKIIIFLMMSCSSMIPTITHPLSLGMIILTQTILICSISRLMMNSSWISFTLFLVMIGGLMVIFMYITSICSNKKFSFPKIKIPMFYFMIVVIFFTFNKSLIMLEMKDTIQMMDMFNLEFTKLFLSMNMMSSNFMFIYLLIMLIIMINLVNINKGPLRKKY</sequence>
<keyword evidence="1" id="KW-1133">Transmembrane helix</keyword>
<feature type="transmembrane region" description="Helical" evidence="1">
    <location>
        <begin position="83"/>
        <end position="104"/>
    </location>
</feature>
<geneLocation type="mitochondrion" evidence="2"/>
<gene>
    <name evidence="2" type="primary">nad6</name>
</gene>
<evidence type="ECO:0000256" key="1">
    <source>
        <dbReference type="SAM" id="Phobius"/>
    </source>
</evidence>
<proteinExistence type="predicted"/>
<name>A0A344A2C8_9HEMI</name>
<protein>
    <submittedName>
        <fullName evidence="2">NADH dehydrogenase subunit 6</fullName>
    </submittedName>
</protein>
<dbReference type="AlphaFoldDB" id="A0A344A2C8"/>
<keyword evidence="1" id="KW-0472">Membrane</keyword>
<feature type="transmembrane region" description="Helical" evidence="1">
    <location>
        <begin position="21"/>
        <end position="41"/>
    </location>
</feature>
<reference evidence="2" key="1">
    <citation type="submission" date="2018-02" db="EMBL/GenBank/DDBJ databases">
        <title>Resolving the psyllid tree of life: Phylogenomic analysis of the superfamily Psylloidea (Hemiptera).</title>
        <authorList>
            <person name="Percy D.M."/>
            <person name="Sveinsson S."/>
            <person name="Lemmon A.R."/>
            <person name="Lemmon E.M."/>
            <person name="Ouvrard D."/>
            <person name="Burckhardt D."/>
        </authorList>
    </citation>
    <scope>NUCLEOTIDE SEQUENCE</scope>
    <source>
        <strain evidence="2">DP2.idba.160_circ</strain>
    </source>
</reference>
<evidence type="ECO:0000313" key="2">
    <source>
        <dbReference type="EMBL" id="AWU48919.1"/>
    </source>
</evidence>
<keyword evidence="2" id="KW-0496">Mitochondrion</keyword>
<feature type="transmembrane region" description="Helical" evidence="1">
    <location>
        <begin position="47"/>
        <end position="71"/>
    </location>
</feature>